<evidence type="ECO:0000256" key="11">
    <source>
        <dbReference type="PROSITE-ProRule" id="PRU10040"/>
    </source>
</evidence>
<dbReference type="InterPro" id="IPR033131">
    <property type="entry name" value="Pectinesterase_Asp_AS"/>
</dbReference>
<accession>A0AA89AWB2</accession>
<evidence type="ECO:0000256" key="4">
    <source>
        <dbReference type="ARBA" id="ARBA00013229"/>
    </source>
</evidence>
<organism evidence="14 15">
    <name type="scientific">Escallonia herrerae</name>
    <dbReference type="NCBI Taxonomy" id="1293975"/>
    <lineage>
        <taxon>Eukaryota</taxon>
        <taxon>Viridiplantae</taxon>
        <taxon>Streptophyta</taxon>
        <taxon>Embryophyta</taxon>
        <taxon>Tracheophyta</taxon>
        <taxon>Spermatophyta</taxon>
        <taxon>Magnoliopsida</taxon>
        <taxon>eudicotyledons</taxon>
        <taxon>Gunneridae</taxon>
        <taxon>Pentapetalae</taxon>
        <taxon>asterids</taxon>
        <taxon>campanulids</taxon>
        <taxon>Escalloniales</taxon>
        <taxon>Escalloniaceae</taxon>
        <taxon>Escallonia</taxon>
    </lineage>
</organism>
<dbReference type="InterPro" id="IPR012334">
    <property type="entry name" value="Pectin_lyas_fold"/>
</dbReference>
<keyword evidence="6 12" id="KW-0378">Hydrolase</keyword>
<dbReference type="PROSITE" id="PS00800">
    <property type="entry name" value="PECTINESTERASE_1"/>
    <property type="match status" value="1"/>
</dbReference>
<dbReference type="SUPFAM" id="SSF51126">
    <property type="entry name" value="Pectin lyase-like"/>
    <property type="match status" value="2"/>
</dbReference>
<protein>
    <recommendedName>
        <fullName evidence="4 12">Pectinesterase</fullName>
        <ecNumber evidence="4 12">3.1.1.11</ecNumber>
    </recommendedName>
</protein>
<keyword evidence="5 12" id="KW-0134">Cell wall</keyword>
<sequence>MVLRQWVICLCTLAFIMGFGFGLANGKVVRKSRIRARVYPTILVDPSGKGNFSTIQSAVDAIPSNNRNWICIYVKAGKYREQVNIPFDKPFIYLKGEGKRKTTVVWNAHDSIATSGTLISQADNFVAKSLSFVNSFNYPMVTYDYNAIKPALAAMISGDKSAFYRCGFIGFQDTLWDVQGRHYFKLCTIQGAIDFIFGAGQSLYERCTISVAAKPLGELAGFITAQGRSNAHDPSGFVFKECNVIGSGQAFLGRPWRDHARVVFFNTSMSSVVVPEGWSAWESIGHESLITFSEHGCNGLGSNTSKRVKWEKKLKPDLLWWLTTSSHKMSSQYAWCVSTCLALFFLGFGLAKKSHGIHSTIRVDQSGNGDFSTIQSAIDSIPKDNTNWIRIDIRAGVYKEQVRIPADKPYIYLKGEGSGKTQIVWGETLLHSATFTSEADNIIAESITFTNSYNYPPKSNGNPIKQALAARISGDKSSFYRCQFFGLQDTLLDDRGRHYFKNCLIQGTTDFIFGMGQSIYEKCTIATISGHVNPKLAGYITAQGRSNPNDDNGFVFKDCKVVGTGKTYLGRAWKGFARVIFYRSSFSSVVVPEGWNAWNAAGHEDQITFVEEGCRGPGSDTSRRVEWVKKMSDEALQTLTSISFIDGGDWLHNLPLNVLGEPEDLVH</sequence>
<dbReference type="InterPro" id="IPR000070">
    <property type="entry name" value="Pectinesterase_cat"/>
</dbReference>
<feature type="active site" evidence="11">
    <location>
        <position position="510"/>
    </location>
</feature>
<dbReference type="Proteomes" id="UP001188597">
    <property type="component" value="Unassembled WGS sequence"/>
</dbReference>
<dbReference type="GO" id="GO:0042545">
    <property type="term" value="P:cell wall modification"/>
    <property type="evidence" value="ECO:0007669"/>
    <property type="project" value="UniProtKB-UniRule"/>
</dbReference>
<comment type="subcellular location">
    <subcellularLocation>
        <location evidence="1 12">Secreted</location>
        <location evidence="1 12">Cell wall</location>
    </subcellularLocation>
</comment>
<dbReference type="PANTHER" id="PTHR31321:SF76">
    <property type="entry name" value="PECTINESTERASE 10-RELATED"/>
    <property type="match status" value="1"/>
</dbReference>
<dbReference type="InterPro" id="IPR018040">
    <property type="entry name" value="Pectinesterase_Tyr_AS"/>
</dbReference>
<dbReference type="EC" id="3.1.1.11" evidence="4 12"/>
<dbReference type="GO" id="GO:0030599">
    <property type="term" value="F:pectinesterase activity"/>
    <property type="evidence" value="ECO:0007669"/>
    <property type="project" value="UniProtKB-UniRule"/>
</dbReference>
<evidence type="ECO:0000256" key="7">
    <source>
        <dbReference type="ARBA" id="ARBA00023085"/>
    </source>
</evidence>
<comment type="caution">
    <text evidence="14">The sequence shown here is derived from an EMBL/GenBank/DDBJ whole genome shotgun (WGS) entry which is preliminary data.</text>
</comment>
<evidence type="ECO:0000256" key="6">
    <source>
        <dbReference type="ARBA" id="ARBA00022801"/>
    </source>
</evidence>
<comment type="function">
    <text evidence="10 12">Acts in the modification of cell walls via demethylesterification of cell wall pectin.</text>
</comment>
<evidence type="ECO:0000256" key="10">
    <source>
        <dbReference type="ARBA" id="ARBA00057335"/>
    </source>
</evidence>
<dbReference type="PROSITE" id="PS00503">
    <property type="entry name" value="PECTINESTERASE_2"/>
    <property type="match status" value="2"/>
</dbReference>
<evidence type="ECO:0000256" key="8">
    <source>
        <dbReference type="ARBA" id="ARBA00023180"/>
    </source>
</evidence>
<dbReference type="GO" id="GO:0045490">
    <property type="term" value="P:pectin catabolic process"/>
    <property type="evidence" value="ECO:0007669"/>
    <property type="project" value="UniProtKB-UniRule"/>
</dbReference>
<name>A0AA89AWB2_9ASTE</name>
<comment type="similarity">
    <text evidence="3">Belongs to the pectinesterase family.</text>
</comment>
<evidence type="ECO:0000256" key="1">
    <source>
        <dbReference type="ARBA" id="ARBA00004191"/>
    </source>
</evidence>
<reference evidence="14" key="1">
    <citation type="submission" date="2022-12" db="EMBL/GenBank/DDBJ databases">
        <title>Draft genome assemblies for two species of Escallonia (Escalloniales).</title>
        <authorList>
            <person name="Chanderbali A."/>
            <person name="Dervinis C."/>
            <person name="Anghel I."/>
            <person name="Soltis D."/>
            <person name="Soltis P."/>
            <person name="Zapata F."/>
        </authorList>
    </citation>
    <scope>NUCLEOTIDE SEQUENCE</scope>
    <source>
        <strain evidence="14">UCBG64.0493</strain>
        <tissue evidence="14">Leaf</tissue>
    </source>
</reference>
<dbReference type="Gene3D" id="2.160.20.10">
    <property type="entry name" value="Single-stranded right-handed beta-helix, Pectin lyase-like"/>
    <property type="match status" value="2"/>
</dbReference>
<evidence type="ECO:0000256" key="3">
    <source>
        <dbReference type="ARBA" id="ARBA00008891"/>
    </source>
</evidence>
<feature type="active site" evidence="11">
    <location>
        <position position="194"/>
    </location>
</feature>
<comment type="catalytic activity">
    <reaction evidence="9 12">
        <text>[(1-&gt;4)-alpha-D-galacturonosyl methyl ester](n) + n H2O = [(1-&gt;4)-alpha-D-galacturonosyl](n) + n methanol + n H(+)</text>
        <dbReference type="Rhea" id="RHEA:22380"/>
        <dbReference type="Rhea" id="RHEA-COMP:14570"/>
        <dbReference type="Rhea" id="RHEA-COMP:14573"/>
        <dbReference type="ChEBI" id="CHEBI:15377"/>
        <dbReference type="ChEBI" id="CHEBI:15378"/>
        <dbReference type="ChEBI" id="CHEBI:17790"/>
        <dbReference type="ChEBI" id="CHEBI:140522"/>
        <dbReference type="ChEBI" id="CHEBI:140523"/>
        <dbReference type="EC" id="3.1.1.11"/>
    </reaction>
</comment>
<feature type="domain" description="Pectinesterase catalytic" evidence="13">
    <location>
        <begin position="362"/>
        <end position="647"/>
    </location>
</feature>
<dbReference type="EMBL" id="JAVXUP010000983">
    <property type="protein sequence ID" value="KAK3017700.1"/>
    <property type="molecule type" value="Genomic_DNA"/>
</dbReference>
<feature type="domain" description="Pectinesterase catalytic" evidence="13">
    <location>
        <begin position="42"/>
        <end position="311"/>
    </location>
</feature>
<keyword evidence="12" id="KW-0961">Cell wall biogenesis/degradation</keyword>
<proteinExistence type="inferred from homology"/>
<evidence type="ECO:0000313" key="15">
    <source>
        <dbReference type="Proteomes" id="UP001188597"/>
    </source>
</evidence>
<keyword evidence="7 12" id="KW-0063">Aspartyl esterase</keyword>
<keyword evidence="12" id="KW-0964">Secreted</keyword>
<evidence type="ECO:0000256" key="12">
    <source>
        <dbReference type="RuleBase" id="RU000589"/>
    </source>
</evidence>
<evidence type="ECO:0000313" key="14">
    <source>
        <dbReference type="EMBL" id="KAK3017700.1"/>
    </source>
</evidence>
<dbReference type="FunFam" id="2.160.20.10:FF:000013">
    <property type="entry name" value="Pectinesterase"/>
    <property type="match status" value="2"/>
</dbReference>
<dbReference type="InterPro" id="IPR011050">
    <property type="entry name" value="Pectin_lyase_fold/virulence"/>
</dbReference>
<keyword evidence="8" id="KW-0325">Glycoprotein</keyword>
<gene>
    <name evidence="14" type="ORF">RJ639_003293</name>
</gene>
<dbReference type="AlphaFoldDB" id="A0AA89AWB2"/>
<dbReference type="Pfam" id="PF01095">
    <property type="entry name" value="Pectinesterase"/>
    <property type="match status" value="2"/>
</dbReference>
<evidence type="ECO:0000259" key="13">
    <source>
        <dbReference type="Pfam" id="PF01095"/>
    </source>
</evidence>
<evidence type="ECO:0000256" key="9">
    <source>
        <dbReference type="ARBA" id="ARBA00047928"/>
    </source>
</evidence>
<comment type="pathway">
    <text evidence="2 12">Glycan metabolism; pectin degradation; 2-dehydro-3-deoxy-D-gluconate from pectin: step 1/5.</text>
</comment>
<evidence type="ECO:0000256" key="2">
    <source>
        <dbReference type="ARBA" id="ARBA00005184"/>
    </source>
</evidence>
<evidence type="ECO:0000256" key="5">
    <source>
        <dbReference type="ARBA" id="ARBA00022512"/>
    </source>
</evidence>
<dbReference type="PANTHER" id="PTHR31321">
    <property type="entry name" value="ACYL-COA THIOESTER HYDROLASE YBHC-RELATED"/>
    <property type="match status" value="1"/>
</dbReference>
<keyword evidence="15" id="KW-1185">Reference proteome</keyword>